<evidence type="ECO:0000313" key="2">
    <source>
        <dbReference type="Proteomes" id="UP000303795"/>
    </source>
</evidence>
<dbReference type="Proteomes" id="UP000303795">
    <property type="component" value="Segment"/>
</dbReference>
<name>A0A482N0F8_9CAUD</name>
<proteinExistence type="predicted"/>
<evidence type="ECO:0000313" key="1">
    <source>
        <dbReference type="EMBL" id="QBQ79538.1"/>
    </source>
</evidence>
<accession>A0A482N0F8</accession>
<dbReference type="EMBL" id="MK373785">
    <property type="protein sequence ID" value="QBQ79538.1"/>
    <property type="molecule type" value="Genomic_DNA"/>
</dbReference>
<reference evidence="1 2" key="1">
    <citation type="submission" date="2019-01" db="EMBL/GenBank/DDBJ databases">
        <title>Still something new to discover - new insights into E. coli phage diversity and taxonomy.</title>
        <authorList>
            <person name="Korf I.H.E."/>
            <person name="Adriaennsens E."/>
            <person name="Dreiseikelmann B."/>
            <person name="Kropinski A."/>
            <person name="Nimtz M."/>
            <person name="Meier-Kolthoff J.P."/>
            <person name="Rohde M."/>
            <person name="van Raaij M."/>
            <person name="Wittmann J."/>
        </authorList>
    </citation>
    <scope>NUCLEOTIDE SEQUENCE [LARGE SCALE GENOMIC DNA]</scope>
</reference>
<gene>
    <name evidence="1" type="ORF">OE5505_00223</name>
</gene>
<protein>
    <submittedName>
        <fullName evidence="1">Uncharacterized protein</fullName>
    </submittedName>
</protein>
<organism evidence="1 2">
    <name type="scientific">Escherichia phage vB_EcoM_OE5505</name>
    <dbReference type="NCBI Taxonomy" id="2508177"/>
    <lineage>
        <taxon>Viruses</taxon>
        <taxon>Duplodnaviria</taxon>
        <taxon>Heunggongvirae</taxon>
        <taxon>Uroviricota</taxon>
        <taxon>Caudoviricetes</taxon>
        <taxon>Pantevenvirales</taxon>
        <taxon>Straboviridae</taxon>
        <taxon>Tevenvirinae</taxon>
        <taxon>Tequatrovirus</taxon>
        <taxon>Tequatrovirus oe5505</taxon>
    </lineage>
</organism>
<keyword evidence="2" id="KW-1185">Reference proteome</keyword>
<sequence>MRIIIVLRPRQFYGVPLECYYHASEKCYLCKSWWYVDEVYGYPVGKYSKPMFPLRACAGNANKSCIFI</sequence>